<dbReference type="SUPFAM" id="SSF47413">
    <property type="entry name" value="lambda repressor-like DNA-binding domains"/>
    <property type="match status" value="1"/>
</dbReference>
<protein>
    <submittedName>
        <fullName evidence="2">Helix-turn-helix domain-containing protein</fullName>
    </submittedName>
</protein>
<evidence type="ECO:0000259" key="1">
    <source>
        <dbReference type="PROSITE" id="PS50943"/>
    </source>
</evidence>
<feature type="domain" description="HTH cro/C1-type" evidence="1">
    <location>
        <begin position="18"/>
        <end position="64"/>
    </location>
</feature>
<dbReference type="CDD" id="cd00093">
    <property type="entry name" value="HTH_XRE"/>
    <property type="match status" value="1"/>
</dbReference>
<dbReference type="Proteomes" id="UP000199301">
    <property type="component" value="Unassembled WGS sequence"/>
</dbReference>
<dbReference type="InterPro" id="IPR010982">
    <property type="entry name" value="Lambda_DNA-bd_dom_sf"/>
</dbReference>
<dbReference type="RefSeq" id="WP_092521062.1">
    <property type="nucleotide sequence ID" value="NZ_FNKO01000001.1"/>
</dbReference>
<organism evidence="2 3">
    <name type="scientific">Actinopolyspora saharensis</name>
    <dbReference type="NCBI Taxonomy" id="995062"/>
    <lineage>
        <taxon>Bacteria</taxon>
        <taxon>Bacillati</taxon>
        <taxon>Actinomycetota</taxon>
        <taxon>Actinomycetes</taxon>
        <taxon>Actinopolysporales</taxon>
        <taxon>Actinopolysporaceae</taxon>
        <taxon>Actinopolyspora</taxon>
    </lineage>
</organism>
<dbReference type="Pfam" id="PF13560">
    <property type="entry name" value="HTH_31"/>
    <property type="match status" value="1"/>
</dbReference>
<dbReference type="Pfam" id="PF19054">
    <property type="entry name" value="DUF5753"/>
    <property type="match status" value="1"/>
</dbReference>
<sequence>MVGNARKTPKARSLGAELREVREKAALSQRKLSSLATISNASLSRYETGERVPSPEDVASIVTAAGGDGDLRDRLIDMARDAAEPNWLAAGAGSRHKELTTLIEFERTATHILEVSPMLVPGLLQTESYARTIMAGLPADELDMRVTTRVGRRDVLLRPGAPYFDALIDEHVLQRPIGGHSVMAHQLRHILTMAEQPNITVQIVPSNVEEWHLALEGAFILFRFPKAAPIVNLEHFRSSAFLYDEGDIHDYIQSGDNLRRVAMGPADSLELIARYADKMEVPQ</sequence>
<reference evidence="3" key="1">
    <citation type="submission" date="2016-10" db="EMBL/GenBank/DDBJ databases">
        <authorList>
            <person name="Varghese N."/>
            <person name="Submissions S."/>
        </authorList>
    </citation>
    <scope>NUCLEOTIDE SEQUENCE [LARGE SCALE GENOMIC DNA]</scope>
    <source>
        <strain evidence="3">DSM 45459</strain>
    </source>
</reference>
<dbReference type="AlphaFoldDB" id="A0A1H0Z0E2"/>
<dbReference type="STRING" id="995062.SAMN04489718_0768"/>
<keyword evidence="3" id="KW-1185">Reference proteome</keyword>
<dbReference type="OrthoDB" id="2991476at2"/>
<dbReference type="PROSITE" id="PS50943">
    <property type="entry name" value="HTH_CROC1"/>
    <property type="match status" value="1"/>
</dbReference>
<dbReference type="GO" id="GO:0003677">
    <property type="term" value="F:DNA binding"/>
    <property type="evidence" value="ECO:0007669"/>
    <property type="project" value="InterPro"/>
</dbReference>
<accession>A0A1H0Z0E2</accession>
<name>A0A1H0Z0E2_9ACTN</name>
<gene>
    <name evidence="2" type="ORF">SAMN04489718_0768</name>
</gene>
<dbReference type="Gene3D" id="1.10.260.40">
    <property type="entry name" value="lambda repressor-like DNA-binding domains"/>
    <property type="match status" value="1"/>
</dbReference>
<dbReference type="InterPro" id="IPR001387">
    <property type="entry name" value="Cro/C1-type_HTH"/>
</dbReference>
<evidence type="ECO:0000313" key="3">
    <source>
        <dbReference type="Proteomes" id="UP000199301"/>
    </source>
</evidence>
<dbReference type="SMART" id="SM00530">
    <property type="entry name" value="HTH_XRE"/>
    <property type="match status" value="1"/>
</dbReference>
<dbReference type="EMBL" id="FNKO01000001">
    <property type="protein sequence ID" value="SDQ20810.1"/>
    <property type="molecule type" value="Genomic_DNA"/>
</dbReference>
<dbReference type="InterPro" id="IPR043917">
    <property type="entry name" value="DUF5753"/>
</dbReference>
<evidence type="ECO:0000313" key="2">
    <source>
        <dbReference type="EMBL" id="SDQ20810.1"/>
    </source>
</evidence>
<proteinExistence type="predicted"/>